<dbReference type="EMBL" id="FNQY01000001">
    <property type="protein sequence ID" value="SDZ75128.1"/>
    <property type="molecule type" value="Genomic_DNA"/>
</dbReference>
<dbReference type="InterPro" id="IPR001260">
    <property type="entry name" value="Coprogen_oxidase_aer"/>
</dbReference>
<organism evidence="8 9">
    <name type="scientific">Arachidicoccus rhizosphaerae</name>
    <dbReference type="NCBI Taxonomy" id="551991"/>
    <lineage>
        <taxon>Bacteria</taxon>
        <taxon>Pseudomonadati</taxon>
        <taxon>Bacteroidota</taxon>
        <taxon>Chitinophagia</taxon>
        <taxon>Chitinophagales</taxon>
        <taxon>Chitinophagaceae</taxon>
        <taxon>Arachidicoccus</taxon>
    </lineage>
</organism>
<dbReference type="PIRSF" id="PIRSF000166">
    <property type="entry name" value="Coproporphyri_ox"/>
    <property type="match status" value="1"/>
</dbReference>
<evidence type="ECO:0000313" key="8">
    <source>
        <dbReference type="EMBL" id="SDZ75128.1"/>
    </source>
</evidence>
<comment type="pathway">
    <text evidence="1">Porphyrin-containing compound metabolism; protoporphyrin-IX biosynthesis; protoporphyrinogen-IX from coproporphyrinogen-III (O2 route): step 1/1.</text>
</comment>
<evidence type="ECO:0000256" key="2">
    <source>
        <dbReference type="ARBA" id="ARBA00010644"/>
    </source>
</evidence>
<sequence length="340" mass="38553">MMEMKAFKLAEVPAEMGPSADGFRERWCAFILSLQNNICAALEKVDGLARFTDEQWARGAEAGQSKESPGQGGGRTRIITSGHVFEKGGVNTSIVHGQVTEAMRQGLGMDGDRWFAAGISLVIHPANPFVATTHANWRYFELYDADGRVIQRWFGGGADLTPYYLFEQDARHFHGCFKTAMDPFGSQLYPAYKNWCDQYFNNKHRGFEMRGIGGVFYDHLVPGQSGQEHPVAFSLEKAFDFQRAVAEQFIPAYIPIVEKRAATPFTEKNTYWQQIRRGRYVEFNLIHDRGTLFGLKTNGRTESILMSLPPQVRFDYNFQPEPGSEEQKLLDACRHPKDWA</sequence>
<evidence type="ECO:0000256" key="7">
    <source>
        <dbReference type="ARBA" id="ARBA00023244"/>
    </source>
</evidence>
<dbReference type="PRINTS" id="PR00073">
    <property type="entry name" value="COPRGNOXDASE"/>
</dbReference>
<keyword evidence="9" id="KW-1185">Reference proteome</keyword>
<reference evidence="8 9" key="1">
    <citation type="submission" date="2016-10" db="EMBL/GenBank/DDBJ databases">
        <authorList>
            <person name="de Groot N.N."/>
        </authorList>
    </citation>
    <scope>NUCLEOTIDE SEQUENCE [LARGE SCALE GENOMIC DNA]</scope>
    <source>
        <strain evidence="8 9">Vu-144</strain>
    </source>
</reference>
<comment type="similarity">
    <text evidence="2">Belongs to the aerobic coproporphyrinogen-III oxidase family.</text>
</comment>
<name>A0A1H3VLX5_9BACT</name>
<keyword evidence="7" id="KW-0627">Porphyrin biosynthesis</keyword>
<evidence type="ECO:0000256" key="3">
    <source>
        <dbReference type="ARBA" id="ARBA00011738"/>
    </source>
</evidence>
<dbReference type="SUPFAM" id="SSF102886">
    <property type="entry name" value="Coproporphyrinogen III oxidase"/>
    <property type="match status" value="1"/>
</dbReference>
<evidence type="ECO:0000256" key="1">
    <source>
        <dbReference type="ARBA" id="ARBA00005168"/>
    </source>
</evidence>
<dbReference type="AlphaFoldDB" id="A0A1H3VLX5"/>
<dbReference type="GO" id="GO:0005737">
    <property type="term" value="C:cytoplasm"/>
    <property type="evidence" value="ECO:0007669"/>
    <property type="project" value="TreeGrafter"/>
</dbReference>
<dbReference type="GO" id="GO:0006782">
    <property type="term" value="P:protoporphyrinogen IX biosynthetic process"/>
    <property type="evidence" value="ECO:0007669"/>
    <property type="project" value="TreeGrafter"/>
</dbReference>
<keyword evidence="6" id="KW-0350">Heme biosynthesis</keyword>
<dbReference type="PANTHER" id="PTHR10755:SF0">
    <property type="entry name" value="OXYGEN-DEPENDENT COPROPORPHYRINOGEN-III OXIDASE, MITOCHONDRIAL"/>
    <property type="match status" value="1"/>
</dbReference>
<evidence type="ECO:0000313" key="9">
    <source>
        <dbReference type="Proteomes" id="UP000199041"/>
    </source>
</evidence>
<proteinExistence type="inferred from homology"/>
<dbReference type="Pfam" id="PF01218">
    <property type="entry name" value="Coprogen_oxidas"/>
    <property type="match status" value="1"/>
</dbReference>
<keyword evidence="5" id="KW-0560">Oxidoreductase</keyword>
<protein>
    <recommendedName>
        <fullName evidence="4">coproporphyrinogen oxidase</fullName>
        <ecNumber evidence="4">1.3.3.3</ecNumber>
    </recommendedName>
</protein>
<accession>A0A1H3VLX5</accession>
<dbReference type="STRING" id="551991.SAMN05192529_101221"/>
<dbReference type="InterPro" id="IPR036406">
    <property type="entry name" value="Coprogen_oxidase_aer_sf"/>
</dbReference>
<dbReference type="Gene3D" id="3.40.1500.10">
    <property type="entry name" value="Coproporphyrinogen III oxidase, aerobic"/>
    <property type="match status" value="1"/>
</dbReference>
<comment type="subunit">
    <text evidence="3">Homodimer.</text>
</comment>
<dbReference type="EC" id="1.3.3.3" evidence="4"/>
<dbReference type="NCBIfam" id="NF003727">
    <property type="entry name" value="PRK05330.1"/>
    <property type="match status" value="1"/>
</dbReference>
<dbReference type="Proteomes" id="UP000199041">
    <property type="component" value="Unassembled WGS sequence"/>
</dbReference>
<gene>
    <name evidence="8" type="ORF">SAMN05192529_101221</name>
</gene>
<evidence type="ECO:0000256" key="6">
    <source>
        <dbReference type="ARBA" id="ARBA00023133"/>
    </source>
</evidence>
<dbReference type="GO" id="GO:0004109">
    <property type="term" value="F:coproporphyrinogen oxidase activity"/>
    <property type="evidence" value="ECO:0007669"/>
    <property type="project" value="UniProtKB-EC"/>
</dbReference>
<evidence type="ECO:0000256" key="5">
    <source>
        <dbReference type="ARBA" id="ARBA00023002"/>
    </source>
</evidence>
<dbReference type="PANTHER" id="PTHR10755">
    <property type="entry name" value="COPROPORPHYRINOGEN III OXIDASE, MITOCHONDRIAL"/>
    <property type="match status" value="1"/>
</dbReference>
<evidence type="ECO:0000256" key="4">
    <source>
        <dbReference type="ARBA" id="ARBA00012869"/>
    </source>
</evidence>